<sequence>MSATADGYIPKSFRELSAWVGAGDAPAQVEITFDGLGRRGTENPVRVNVTRARLTAWATLAFGMETLGLRYAESRRDTGLPDPGGALILSQDEANGTLLIGWETSNGIHVVPTPVERLLHGIADACRGQLPAIRLQAGTDVDVPAHERDHPAG</sequence>
<dbReference type="AlphaFoldDB" id="A0AAD2QE85"/>
<gene>
    <name evidence="1" type="ORF">ERS370000_05423</name>
</gene>
<organism evidence="1 2">
    <name type="scientific">Achromobacter aegrifaciens</name>
    <dbReference type="NCBI Taxonomy" id="1287736"/>
    <lineage>
        <taxon>Bacteria</taxon>
        <taxon>Pseudomonadati</taxon>
        <taxon>Pseudomonadota</taxon>
        <taxon>Betaproteobacteria</taxon>
        <taxon>Burkholderiales</taxon>
        <taxon>Alcaligenaceae</taxon>
        <taxon>Achromobacter</taxon>
    </lineage>
</organism>
<proteinExistence type="predicted"/>
<accession>A0AAD2QE85</accession>
<evidence type="ECO:0000313" key="1">
    <source>
        <dbReference type="EMBL" id="CUJ70951.1"/>
    </source>
</evidence>
<evidence type="ECO:0000313" key="2">
    <source>
        <dbReference type="Proteomes" id="UP000044098"/>
    </source>
</evidence>
<comment type="caution">
    <text evidence="1">The sequence shown here is derived from an EMBL/GenBank/DDBJ whole genome shotgun (WGS) entry which is preliminary data.</text>
</comment>
<protein>
    <submittedName>
        <fullName evidence="1">Uncharacterized protein</fullName>
    </submittedName>
</protein>
<dbReference type="EMBL" id="CYTK01000012">
    <property type="protein sequence ID" value="CUJ70951.1"/>
    <property type="molecule type" value="Genomic_DNA"/>
</dbReference>
<reference evidence="1 2" key="1">
    <citation type="submission" date="2015-09" db="EMBL/GenBank/DDBJ databases">
        <authorList>
            <consortium name="Pathogen Informatics"/>
        </authorList>
    </citation>
    <scope>NUCLEOTIDE SEQUENCE [LARGE SCALE GENOMIC DNA]</scope>
    <source>
        <strain evidence="1 2">2789STDY5608625</strain>
    </source>
</reference>
<name>A0AAD2QE85_ACHAE</name>
<dbReference type="Proteomes" id="UP000044098">
    <property type="component" value="Unassembled WGS sequence"/>
</dbReference>
<dbReference type="RefSeq" id="WP_054458025.1">
    <property type="nucleotide sequence ID" value="NZ_CYTK01000012.1"/>
</dbReference>